<dbReference type="GO" id="GO:0004181">
    <property type="term" value="F:metallocarboxypeptidase activity"/>
    <property type="evidence" value="ECO:0007669"/>
    <property type="project" value="InterPro"/>
</dbReference>
<keyword evidence="10" id="KW-1185">Reference proteome</keyword>
<dbReference type="GO" id="GO:0005615">
    <property type="term" value="C:extracellular space"/>
    <property type="evidence" value="ECO:0007669"/>
    <property type="project" value="TreeGrafter"/>
</dbReference>
<dbReference type="Gene3D" id="3.40.630.10">
    <property type="entry name" value="Zn peptidases"/>
    <property type="match status" value="1"/>
</dbReference>
<dbReference type="GO" id="GO:0006508">
    <property type="term" value="P:proteolysis"/>
    <property type="evidence" value="ECO:0007669"/>
    <property type="project" value="UniProtKB-KW"/>
</dbReference>
<dbReference type="OrthoDB" id="1119199at2"/>
<protein>
    <submittedName>
        <fullName evidence="9">Zinc carboxypeptidase</fullName>
    </submittedName>
</protein>
<dbReference type="PROSITE" id="PS52035">
    <property type="entry name" value="PEPTIDASE_M14"/>
    <property type="match status" value="1"/>
</dbReference>
<evidence type="ECO:0000313" key="9">
    <source>
        <dbReference type="EMBL" id="POS01188.1"/>
    </source>
</evidence>
<proteinExistence type="inferred from homology"/>
<gene>
    <name evidence="9" type="ORF">Q361_11370</name>
</gene>
<evidence type="ECO:0000256" key="5">
    <source>
        <dbReference type="ARBA" id="ARBA00022833"/>
    </source>
</evidence>
<organism evidence="9 10">
    <name type="scientific">Flavobacterium croceum DSM 17960</name>
    <dbReference type="NCBI Taxonomy" id="1121886"/>
    <lineage>
        <taxon>Bacteria</taxon>
        <taxon>Pseudomonadati</taxon>
        <taxon>Bacteroidota</taxon>
        <taxon>Flavobacteriia</taxon>
        <taxon>Flavobacteriales</taxon>
        <taxon>Flavobacteriaceae</taxon>
        <taxon>Flavobacterium</taxon>
    </lineage>
</organism>
<evidence type="ECO:0000256" key="6">
    <source>
        <dbReference type="ARBA" id="ARBA00023049"/>
    </source>
</evidence>
<evidence type="ECO:0000256" key="4">
    <source>
        <dbReference type="ARBA" id="ARBA00022801"/>
    </source>
</evidence>
<keyword evidence="5" id="KW-0862">Zinc</keyword>
<accession>A0A2S4N648</accession>
<dbReference type="SMART" id="SM00631">
    <property type="entry name" value="Zn_pept"/>
    <property type="match status" value="1"/>
</dbReference>
<comment type="similarity">
    <text evidence="2 7">Belongs to the peptidase M14 family.</text>
</comment>
<dbReference type="Proteomes" id="UP000237056">
    <property type="component" value="Unassembled WGS sequence"/>
</dbReference>
<feature type="active site" description="Proton donor/acceptor" evidence="7">
    <location>
        <position position="236"/>
    </location>
</feature>
<comment type="cofactor">
    <cofactor evidence="1">
        <name>Zn(2+)</name>
        <dbReference type="ChEBI" id="CHEBI:29105"/>
    </cofactor>
</comment>
<dbReference type="AlphaFoldDB" id="A0A2S4N648"/>
<feature type="domain" description="Peptidase M14" evidence="8">
    <location>
        <begin position="6"/>
        <end position="261"/>
    </location>
</feature>
<comment type="caution">
    <text evidence="9">The sequence shown here is derived from an EMBL/GenBank/DDBJ whole genome shotgun (WGS) entry which is preliminary data.</text>
</comment>
<sequence length="379" mass="43664">MDYIALHKNFKEHSLFGRYIHLDHINPLLQKYPTQIVGKSVCDNPIYFLEVGSGKTKILMWSQMHGNETTTTKALFDFLQYLHSNHQSAQNLLSRFTFGFLPMVNPDGAKNYTRVNANNVDLNRDSVQLSQPESKVLNEIILKFKPNYCYNLHDQRTIFGVGVEPKPATISFLAPSYNEAREYNDTRLKAIAIINQMNTELQKHIPNQVGRFDDGFNINCIGDYCTALQIPTILFEAGHYQNDYHREFSRKIVFIALVQGLLNFPENDIVANDLEQYLNIPQNEVVFFDFIYKNVKINYDDNEIITNFAVQYKEVLIDENVELQAYISDIGELKGKYGHVVYNAHKMTYSDNLKNIPIIDEKADFSIGKSTFFVNGLII</sequence>
<keyword evidence="9" id="KW-0121">Carboxypeptidase</keyword>
<dbReference type="PANTHER" id="PTHR11705">
    <property type="entry name" value="PROTEASE FAMILY M14 CARBOXYPEPTIDASE A,B"/>
    <property type="match status" value="1"/>
</dbReference>
<dbReference type="CDD" id="cd06239">
    <property type="entry name" value="M14-like"/>
    <property type="match status" value="1"/>
</dbReference>
<reference evidence="9 10" key="1">
    <citation type="submission" date="2018-01" db="EMBL/GenBank/DDBJ databases">
        <title>Genomic Encyclopedia of Type Strains, Phase I: the one thousand microbial genomes (KMG-I) project.</title>
        <authorList>
            <person name="Goeker M."/>
        </authorList>
    </citation>
    <scope>NUCLEOTIDE SEQUENCE [LARGE SCALE GENOMIC DNA]</scope>
    <source>
        <strain evidence="9 10">DSM 17960</strain>
    </source>
</reference>
<dbReference type="InterPro" id="IPR000834">
    <property type="entry name" value="Peptidase_M14"/>
</dbReference>
<keyword evidence="4" id="KW-0378">Hydrolase</keyword>
<evidence type="ECO:0000256" key="1">
    <source>
        <dbReference type="ARBA" id="ARBA00001947"/>
    </source>
</evidence>
<evidence type="ECO:0000256" key="2">
    <source>
        <dbReference type="ARBA" id="ARBA00005988"/>
    </source>
</evidence>
<keyword evidence="3" id="KW-0645">Protease</keyword>
<dbReference type="SUPFAM" id="SSF53187">
    <property type="entry name" value="Zn-dependent exopeptidases"/>
    <property type="match status" value="1"/>
</dbReference>
<dbReference type="GO" id="GO:0008270">
    <property type="term" value="F:zinc ion binding"/>
    <property type="evidence" value="ECO:0007669"/>
    <property type="project" value="InterPro"/>
</dbReference>
<evidence type="ECO:0000259" key="8">
    <source>
        <dbReference type="PROSITE" id="PS52035"/>
    </source>
</evidence>
<dbReference type="EMBL" id="PQNY01000013">
    <property type="protein sequence ID" value="POS01188.1"/>
    <property type="molecule type" value="Genomic_DNA"/>
</dbReference>
<dbReference type="Pfam" id="PF00246">
    <property type="entry name" value="Peptidase_M14"/>
    <property type="match status" value="1"/>
</dbReference>
<evidence type="ECO:0000256" key="3">
    <source>
        <dbReference type="ARBA" id="ARBA00022670"/>
    </source>
</evidence>
<dbReference type="PANTHER" id="PTHR11705:SF143">
    <property type="entry name" value="SLL0236 PROTEIN"/>
    <property type="match status" value="1"/>
</dbReference>
<keyword evidence="6" id="KW-0482">Metalloprotease</keyword>
<evidence type="ECO:0000313" key="10">
    <source>
        <dbReference type="Proteomes" id="UP000237056"/>
    </source>
</evidence>
<name>A0A2S4N648_9FLAO</name>
<evidence type="ECO:0000256" key="7">
    <source>
        <dbReference type="PROSITE-ProRule" id="PRU01379"/>
    </source>
</evidence>
<dbReference type="RefSeq" id="WP_103726677.1">
    <property type="nucleotide sequence ID" value="NZ_PQNY01000013.1"/>
</dbReference>